<evidence type="ECO:0000313" key="2">
    <source>
        <dbReference type="EMBL" id="GAA4859702.1"/>
    </source>
</evidence>
<accession>A0ABP9E0M2</accession>
<dbReference type="EMBL" id="BAABIS010000001">
    <property type="protein sequence ID" value="GAA4859702.1"/>
    <property type="molecule type" value="Genomic_DNA"/>
</dbReference>
<evidence type="ECO:0000313" key="3">
    <source>
        <dbReference type="Proteomes" id="UP001501752"/>
    </source>
</evidence>
<feature type="compositionally biased region" description="Pro residues" evidence="1">
    <location>
        <begin position="60"/>
        <end position="73"/>
    </location>
</feature>
<comment type="caution">
    <text evidence="2">The sequence shown here is derived from an EMBL/GenBank/DDBJ whole genome shotgun (WGS) entry which is preliminary data.</text>
</comment>
<reference evidence="3" key="1">
    <citation type="journal article" date="2019" name="Int. J. Syst. Evol. Microbiol.">
        <title>The Global Catalogue of Microorganisms (GCM) 10K type strain sequencing project: providing services to taxonomists for standard genome sequencing and annotation.</title>
        <authorList>
            <consortium name="The Broad Institute Genomics Platform"/>
            <consortium name="The Broad Institute Genome Sequencing Center for Infectious Disease"/>
            <person name="Wu L."/>
            <person name="Ma J."/>
        </authorList>
    </citation>
    <scope>NUCLEOTIDE SEQUENCE [LARGE SCALE GENOMIC DNA]</scope>
    <source>
        <strain evidence="3">JCM 13006</strain>
    </source>
</reference>
<gene>
    <name evidence="2" type="ORF">GCM10023235_41960</name>
</gene>
<evidence type="ECO:0000256" key="1">
    <source>
        <dbReference type="SAM" id="MobiDB-lite"/>
    </source>
</evidence>
<protein>
    <submittedName>
        <fullName evidence="2">Uncharacterized protein</fullName>
    </submittedName>
</protein>
<name>A0ABP9E0M2_9ACTN</name>
<sequence length="90" mass="9144">MSTTSDLITAAVLFGPGALLSIPVIASQRDAKADSARVQAVLAHSAYERAVLADTEDAAPIPPDGGQPAPAPTEAPRLAAVIDLDTRRAA</sequence>
<organism evidence="2 3">
    <name type="scientific">Kitasatospora terrestris</name>
    <dbReference type="NCBI Taxonomy" id="258051"/>
    <lineage>
        <taxon>Bacteria</taxon>
        <taxon>Bacillati</taxon>
        <taxon>Actinomycetota</taxon>
        <taxon>Actinomycetes</taxon>
        <taxon>Kitasatosporales</taxon>
        <taxon>Streptomycetaceae</taxon>
        <taxon>Kitasatospora</taxon>
    </lineage>
</organism>
<feature type="region of interest" description="Disordered" evidence="1">
    <location>
        <begin position="55"/>
        <end position="78"/>
    </location>
</feature>
<keyword evidence="3" id="KW-1185">Reference proteome</keyword>
<dbReference type="RefSeq" id="WP_345698385.1">
    <property type="nucleotide sequence ID" value="NZ_BAABIS010000001.1"/>
</dbReference>
<proteinExistence type="predicted"/>
<dbReference type="Proteomes" id="UP001501752">
    <property type="component" value="Unassembled WGS sequence"/>
</dbReference>